<dbReference type="CDD" id="cd06257">
    <property type="entry name" value="DnaJ"/>
    <property type="match status" value="1"/>
</dbReference>
<name>A0A2A2KKS7_9BILA</name>
<dbReference type="PANTHER" id="PTHR14021:SF15">
    <property type="entry name" value="IRON-SULFUR CLUSTER CO-CHAPERONE PROTEIN HSCB"/>
    <property type="match status" value="1"/>
</dbReference>
<evidence type="ECO:0000256" key="12">
    <source>
        <dbReference type="PROSITE-ProRule" id="PRU00176"/>
    </source>
</evidence>
<keyword evidence="10" id="KW-0539">Nucleus</keyword>
<dbReference type="AlphaFoldDB" id="A0A2A2KKS7"/>
<evidence type="ECO:0008006" key="18">
    <source>
        <dbReference type="Google" id="ProtNLM"/>
    </source>
</evidence>
<keyword evidence="8" id="KW-0143">Chaperone</keyword>
<dbReference type="Gene3D" id="1.20.1280.20">
    <property type="entry name" value="HscB, C-terminal domain"/>
    <property type="match status" value="1"/>
</dbReference>
<evidence type="ECO:0000256" key="13">
    <source>
        <dbReference type="SAM" id="MobiDB-lite"/>
    </source>
</evidence>
<comment type="caution">
    <text evidence="16">The sequence shown here is derived from an EMBL/GenBank/DDBJ whole genome shotgun (WGS) entry which is preliminary data.</text>
</comment>
<dbReference type="SMART" id="SM00360">
    <property type="entry name" value="RRM"/>
    <property type="match status" value="2"/>
</dbReference>
<dbReference type="GO" id="GO:0051259">
    <property type="term" value="P:protein complex oligomerization"/>
    <property type="evidence" value="ECO:0007669"/>
    <property type="project" value="InterPro"/>
</dbReference>
<dbReference type="PROSITE" id="PS50102">
    <property type="entry name" value="RRM"/>
    <property type="match status" value="2"/>
</dbReference>
<feature type="domain" description="RRM" evidence="15">
    <location>
        <begin position="128"/>
        <end position="200"/>
    </location>
</feature>
<dbReference type="InterPro" id="IPR035979">
    <property type="entry name" value="RBD_domain_sf"/>
</dbReference>
<proteinExistence type="inferred from homology"/>
<comment type="similarity">
    <text evidence="3">Belongs to the HscB family.</text>
</comment>
<evidence type="ECO:0000259" key="15">
    <source>
        <dbReference type="PROSITE" id="PS50102"/>
    </source>
</evidence>
<dbReference type="SMART" id="SM00271">
    <property type="entry name" value="DnaJ"/>
    <property type="match status" value="1"/>
</dbReference>
<dbReference type="GO" id="GO:0044571">
    <property type="term" value="P:[2Fe-2S] cluster assembly"/>
    <property type="evidence" value="ECO:0007669"/>
    <property type="project" value="InterPro"/>
</dbReference>
<dbReference type="InterPro" id="IPR036869">
    <property type="entry name" value="J_dom_sf"/>
</dbReference>
<evidence type="ECO:0000313" key="17">
    <source>
        <dbReference type="Proteomes" id="UP000218231"/>
    </source>
</evidence>
<dbReference type="InterPro" id="IPR009073">
    <property type="entry name" value="HscB_oligo_C"/>
</dbReference>
<comment type="similarity">
    <text evidence="2">Belongs to the RRM U1 A/B'' family.</text>
</comment>
<dbReference type="Gene3D" id="1.10.287.110">
    <property type="entry name" value="DnaJ domain"/>
    <property type="match status" value="1"/>
</dbReference>
<dbReference type="PROSITE" id="PS50076">
    <property type="entry name" value="DNAJ_2"/>
    <property type="match status" value="1"/>
</dbReference>
<dbReference type="CDD" id="cd12247">
    <property type="entry name" value="RRM2_U1A_like"/>
    <property type="match status" value="1"/>
</dbReference>
<keyword evidence="9" id="KW-0508">mRNA splicing</keyword>
<evidence type="ECO:0000256" key="9">
    <source>
        <dbReference type="ARBA" id="ARBA00023187"/>
    </source>
</evidence>
<dbReference type="FunFam" id="3.30.70.330:FF:000029">
    <property type="entry name" value="U2 small nuclear ribonucleoprotein B"/>
    <property type="match status" value="1"/>
</dbReference>
<sequence length="425" mass="48293">MSDIKPNHTIYINNLNEKVKKSELKRQLHCIFTQFGEIVTVMSFRSSKMRGQAHVAFKEISAASNALRAMQGFPLYEKPMRIQYAKEDSDVIAKAKGTYIERPIKPKGLKAKKKPARDGPAKDGAPNKILFVSNLPHETSVDQLQVLFNQFPGLRDVRLNPMRKGIAFVEFDTEELAVPAKDALNDFSTHQFLTVRFCGKKIIDNCGRDEASCWKCNNMVNCTKEFFCGKCHTVQPPATSSNYLEYLGLPTQFNISETDLKKRFRDRQFLLHPDKFVNSPESEKNLSDEHSRMLNAAYKTLSEPFQRAKYLMEILSGEKVDEEKSKLDLDPDELMEMMEWNEKVADLDSKDQLEEELQTVQTSIDKELASLGKAFNERNDESRGVSNNPGAIVMKRTPSSEKSLARGRVMPTIAPFEAEYADCPV</sequence>
<evidence type="ECO:0000256" key="7">
    <source>
        <dbReference type="ARBA" id="ARBA00022884"/>
    </source>
</evidence>
<evidence type="ECO:0000256" key="1">
    <source>
        <dbReference type="ARBA" id="ARBA00004123"/>
    </source>
</evidence>
<keyword evidence="6" id="KW-0677">Repeat</keyword>
<dbReference type="InterPro" id="IPR004640">
    <property type="entry name" value="HscB"/>
</dbReference>
<reference evidence="16 17" key="1">
    <citation type="journal article" date="2017" name="Curr. Biol.">
        <title>Genome architecture and evolution of a unichromosomal asexual nematode.</title>
        <authorList>
            <person name="Fradin H."/>
            <person name="Zegar C."/>
            <person name="Gutwein M."/>
            <person name="Lucas J."/>
            <person name="Kovtun M."/>
            <person name="Corcoran D."/>
            <person name="Baugh L.R."/>
            <person name="Kiontke K."/>
            <person name="Gunsalus K."/>
            <person name="Fitch D.H."/>
            <person name="Piano F."/>
        </authorList>
    </citation>
    <scope>NUCLEOTIDE SEQUENCE [LARGE SCALE GENOMIC DNA]</scope>
    <source>
        <strain evidence="16">PF1309</strain>
    </source>
</reference>
<dbReference type="Gene3D" id="3.30.70.330">
    <property type="match status" value="2"/>
</dbReference>
<dbReference type="GO" id="GO:0005681">
    <property type="term" value="C:spliceosomal complex"/>
    <property type="evidence" value="ECO:0007669"/>
    <property type="project" value="UniProtKB-KW"/>
</dbReference>
<dbReference type="Pfam" id="PF00076">
    <property type="entry name" value="RRM_1"/>
    <property type="match status" value="2"/>
</dbReference>
<dbReference type="SUPFAM" id="SSF46565">
    <property type="entry name" value="Chaperone J-domain"/>
    <property type="match status" value="1"/>
</dbReference>
<dbReference type="GO" id="GO:0008380">
    <property type="term" value="P:RNA splicing"/>
    <property type="evidence" value="ECO:0007669"/>
    <property type="project" value="UniProtKB-KW"/>
</dbReference>
<evidence type="ECO:0000313" key="16">
    <source>
        <dbReference type="EMBL" id="PAV74646.1"/>
    </source>
</evidence>
<feature type="region of interest" description="Disordered" evidence="13">
    <location>
        <begin position="377"/>
        <end position="404"/>
    </location>
</feature>
<dbReference type="InterPro" id="IPR001623">
    <property type="entry name" value="DnaJ_domain"/>
</dbReference>
<dbReference type="GO" id="GO:0051087">
    <property type="term" value="F:protein-folding chaperone binding"/>
    <property type="evidence" value="ECO:0007669"/>
    <property type="project" value="InterPro"/>
</dbReference>
<dbReference type="GO" id="GO:0003723">
    <property type="term" value="F:RNA binding"/>
    <property type="evidence" value="ECO:0007669"/>
    <property type="project" value="UniProtKB-UniRule"/>
</dbReference>
<dbReference type="NCBIfam" id="TIGR00714">
    <property type="entry name" value="hscB"/>
    <property type="match status" value="1"/>
</dbReference>
<dbReference type="SUPFAM" id="SSF47144">
    <property type="entry name" value="HSC20 (HSCB), C-terminal oligomerisation domain"/>
    <property type="match status" value="1"/>
</dbReference>
<dbReference type="Pfam" id="PF00226">
    <property type="entry name" value="DnaJ"/>
    <property type="match status" value="1"/>
</dbReference>
<dbReference type="SUPFAM" id="SSF54928">
    <property type="entry name" value="RNA-binding domain, RBD"/>
    <property type="match status" value="1"/>
</dbReference>
<accession>A0A2A2KKS7</accession>
<keyword evidence="17" id="KW-1185">Reference proteome</keyword>
<dbReference type="EMBL" id="LIAE01008309">
    <property type="protein sequence ID" value="PAV74646.1"/>
    <property type="molecule type" value="Genomic_DNA"/>
</dbReference>
<feature type="domain" description="RRM" evidence="15">
    <location>
        <begin position="8"/>
        <end position="87"/>
    </location>
</feature>
<gene>
    <name evidence="16" type="ORF">WR25_25646</name>
</gene>
<dbReference type="GO" id="GO:0006397">
    <property type="term" value="P:mRNA processing"/>
    <property type="evidence" value="ECO:0007669"/>
    <property type="project" value="UniProtKB-KW"/>
</dbReference>
<dbReference type="InterPro" id="IPR012677">
    <property type="entry name" value="Nucleotide-bd_a/b_plait_sf"/>
</dbReference>
<keyword evidence="5" id="KW-0747">Spliceosome</keyword>
<feature type="domain" description="J" evidence="14">
    <location>
        <begin position="242"/>
        <end position="314"/>
    </location>
</feature>
<dbReference type="PANTHER" id="PTHR14021">
    <property type="entry name" value="IRON-SULFUR CLUSTER CO-CHAPERONE PROTEIN HSCB"/>
    <property type="match status" value="1"/>
</dbReference>
<dbReference type="OrthoDB" id="277802at2759"/>
<dbReference type="GO" id="GO:0030532">
    <property type="term" value="C:small nuclear ribonucleoprotein complex"/>
    <property type="evidence" value="ECO:0007669"/>
    <property type="project" value="UniProtKB-ARBA"/>
</dbReference>
<dbReference type="Proteomes" id="UP000218231">
    <property type="component" value="Unassembled WGS sequence"/>
</dbReference>
<evidence type="ECO:0000256" key="2">
    <source>
        <dbReference type="ARBA" id="ARBA00007243"/>
    </source>
</evidence>
<evidence type="ECO:0000256" key="11">
    <source>
        <dbReference type="ARBA" id="ARBA00023274"/>
    </source>
</evidence>
<evidence type="ECO:0000256" key="6">
    <source>
        <dbReference type="ARBA" id="ARBA00022737"/>
    </source>
</evidence>
<comment type="subcellular location">
    <subcellularLocation>
        <location evidence="1">Nucleus</location>
    </subcellularLocation>
</comment>
<keyword evidence="4" id="KW-0507">mRNA processing</keyword>
<dbReference type="GO" id="GO:0005739">
    <property type="term" value="C:mitochondrion"/>
    <property type="evidence" value="ECO:0007669"/>
    <property type="project" value="TreeGrafter"/>
</dbReference>
<dbReference type="GO" id="GO:0001671">
    <property type="term" value="F:ATPase activator activity"/>
    <property type="evidence" value="ECO:0007669"/>
    <property type="project" value="InterPro"/>
</dbReference>
<evidence type="ECO:0000256" key="4">
    <source>
        <dbReference type="ARBA" id="ARBA00022664"/>
    </source>
</evidence>
<dbReference type="InterPro" id="IPR036386">
    <property type="entry name" value="HscB_C_sf"/>
</dbReference>
<evidence type="ECO:0000256" key="5">
    <source>
        <dbReference type="ARBA" id="ARBA00022728"/>
    </source>
</evidence>
<evidence type="ECO:0000259" key="14">
    <source>
        <dbReference type="PROSITE" id="PS50076"/>
    </source>
</evidence>
<dbReference type="FunFam" id="3.30.70.330:FF:000039">
    <property type="entry name" value="U1 small nuclear ribonucleoprotein A"/>
    <property type="match status" value="1"/>
</dbReference>
<keyword evidence="11" id="KW-0687">Ribonucleoprotein</keyword>
<evidence type="ECO:0000256" key="10">
    <source>
        <dbReference type="ARBA" id="ARBA00023242"/>
    </source>
</evidence>
<evidence type="ECO:0000256" key="8">
    <source>
        <dbReference type="ARBA" id="ARBA00023186"/>
    </source>
</evidence>
<dbReference type="Pfam" id="PF07743">
    <property type="entry name" value="HSCB_C"/>
    <property type="match status" value="1"/>
</dbReference>
<keyword evidence="7 12" id="KW-0694">RNA-binding</keyword>
<evidence type="ECO:0000256" key="3">
    <source>
        <dbReference type="ARBA" id="ARBA00010476"/>
    </source>
</evidence>
<protein>
    <recommendedName>
        <fullName evidence="18">J domain-containing protein</fullName>
    </recommendedName>
</protein>
<organism evidence="16 17">
    <name type="scientific">Diploscapter pachys</name>
    <dbReference type="NCBI Taxonomy" id="2018661"/>
    <lineage>
        <taxon>Eukaryota</taxon>
        <taxon>Metazoa</taxon>
        <taxon>Ecdysozoa</taxon>
        <taxon>Nematoda</taxon>
        <taxon>Chromadorea</taxon>
        <taxon>Rhabditida</taxon>
        <taxon>Rhabditina</taxon>
        <taxon>Rhabditomorpha</taxon>
        <taxon>Rhabditoidea</taxon>
        <taxon>Rhabditidae</taxon>
        <taxon>Diploscapter</taxon>
    </lineage>
</organism>
<dbReference type="STRING" id="2018661.A0A2A2KKS7"/>
<dbReference type="InterPro" id="IPR000504">
    <property type="entry name" value="RRM_dom"/>
</dbReference>